<dbReference type="OrthoDB" id="573467at2"/>
<organism evidence="1 2">
    <name type="scientific">Polynucleobacter campilacus</name>
    <dbReference type="NCBI Taxonomy" id="1743163"/>
    <lineage>
        <taxon>Bacteria</taxon>
        <taxon>Pseudomonadati</taxon>
        <taxon>Pseudomonadota</taxon>
        <taxon>Betaproteobacteria</taxon>
        <taxon>Burkholderiales</taxon>
        <taxon>Burkholderiaceae</taxon>
        <taxon>Polynucleobacter</taxon>
    </lineage>
</organism>
<name>A0A254Q0S4_9BURK</name>
<comment type="caution">
    <text evidence="1">The sequence shown here is derived from an EMBL/GenBank/DDBJ whole genome shotgun (WGS) entry which is preliminary data.</text>
</comment>
<protein>
    <submittedName>
        <fullName evidence="1">Uncharacterized protein</fullName>
    </submittedName>
</protein>
<reference evidence="1 2" key="1">
    <citation type="submission" date="2017-05" db="EMBL/GenBank/DDBJ databases">
        <title>Genome of Polynucleobacter sp. MWH-Feld-100.</title>
        <authorList>
            <person name="Hahn M.W."/>
        </authorList>
    </citation>
    <scope>NUCLEOTIDE SEQUENCE [LARGE SCALE GENOMIC DNA]</scope>
    <source>
        <strain evidence="1 2">MWH-Feld-100</strain>
    </source>
</reference>
<keyword evidence="2" id="KW-1185">Reference proteome</keyword>
<dbReference type="EMBL" id="NGUP01000002">
    <property type="protein sequence ID" value="OWS70421.1"/>
    <property type="molecule type" value="Genomic_DNA"/>
</dbReference>
<evidence type="ECO:0000313" key="1">
    <source>
        <dbReference type="EMBL" id="OWS70421.1"/>
    </source>
</evidence>
<accession>A0A254Q0S4</accession>
<dbReference type="Proteomes" id="UP000197528">
    <property type="component" value="Unassembled WGS sequence"/>
</dbReference>
<sequence length="167" mass="18616">MDIKGRILQSLRPRRDGLLLRLDTKSFGSPSQVSDALRSLVDSGLIEKLDRGVYAKPSKVLELGKEALLASASLRVKNLRDQFIRLSKRTRLTPTARYVKSLAKSEGVRFNPIYADRWASSVTKLAGDEVMSDATDDLLVALTRSGKMTPKDMVALVIKHHKDLKRV</sequence>
<proteinExistence type="predicted"/>
<evidence type="ECO:0000313" key="2">
    <source>
        <dbReference type="Proteomes" id="UP000197528"/>
    </source>
</evidence>
<gene>
    <name evidence="1" type="ORF">CBI31_03015</name>
</gene>
<dbReference type="RefSeq" id="WP_088524965.1">
    <property type="nucleotide sequence ID" value="NZ_NGUP01000002.1"/>
</dbReference>
<dbReference type="AlphaFoldDB" id="A0A254Q0S4"/>